<evidence type="ECO:0000313" key="2">
    <source>
        <dbReference type="EMBL" id="CPB21630.1"/>
    </source>
</evidence>
<dbReference type="EMBL" id="CSBK01003765">
    <property type="protein sequence ID" value="CPB21630.1"/>
    <property type="molecule type" value="Genomic_DNA"/>
</dbReference>
<evidence type="ECO:0000256" key="1">
    <source>
        <dbReference type="SAM" id="MobiDB-lite"/>
    </source>
</evidence>
<reference evidence="3" key="1">
    <citation type="submission" date="2015-03" db="EMBL/GenBank/DDBJ databases">
        <authorList>
            <consortium name="Pathogen Informatics"/>
        </authorList>
    </citation>
    <scope>NUCLEOTIDE SEQUENCE [LARGE SCALE GENOMIC DNA]</scope>
    <source>
        <strain evidence="3">N09902308</strain>
    </source>
</reference>
<gene>
    <name evidence="2" type="ORF">ERS007739_05130</name>
</gene>
<protein>
    <submittedName>
        <fullName evidence="2">Uncharacterized protein</fullName>
    </submittedName>
</protein>
<dbReference type="AlphaFoldDB" id="A0A916PHK1"/>
<feature type="region of interest" description="Disordered" evidence="1">
    <location>
        <begin position="1"/>
        <end position="73"/>
    </location>
</feature>
<feature type="compositionally biased region" description="Low complexity" evidence="1">
    <location>
        <begin position="42"/>
        <end position="73"/>
    </location>
</feature>
<proteinExistence type="predicted"/>
<dbReference type="Proteomes" id="UP000039021">
    <property type="component" value="Unassembled WGS sequence"/>
</dbReference>
<name>A0A916PHK1_MYCTX</name>
<sequence length="73" mass="7525">MSKKNTESGCVARAAATSTDRPNRDAVTWKRCGRLSGHSAIASPSATRSRTGSASVASTTSGSRAVTSSRLRV</sequence>
<evidence type="ECO:0000313" key="3">
    <source>
        <dbReference type="Proteomes" id="UP000039021"/>
    </source>
</evidence>
<comment type="caution">
    <text evidence="2">The sequence shown here is derived from an EMBL/GenBank/DDBJ whole genome shotgun (WGS) entry which is preliminary data.</text>
</comment>
<accession>A0A916PHK1</accession>
<organism evidence="2 3">
    <name type="scientific">Mycobacterium tuberculosis</name>
    <dbReference type="NCBI Taxonomy" id="1773"/>
    <lineage>
        <taxon>Bacteria</taxon>
        <taxon>Bacillati</taxon>
        <taxon>Actinomycetota</taxon>
        <taxon>Actinomycetes</taxon>
        <taxon>Mycobacteriales</taxon>
        <taxon>Mycobacteriaceae</taxon>
        <taxon>Mycobacterium</taxon>
        <taxon>Mycobacterium tuberculosis complex</taxon>
    </lineage>
</organism>